<dbReference type="RefSeq" id="XP_062637994.1">
    <property type="nucleotide sequence ID" value="XM_062776902.1"/>
</dbReference>
<sequence>MGGLAFSSSVNPPHIPRMPPAVYRYVAAACSAVLRELFVYVATPIEGPGKTDHGDVDVLVALERRVVFPRAGVDSKPKTPIELMEEIKHRLRTKHALVHWTGTSANLAIPWPSDMEDCTMAPSSAAEVNVPSGEAADPKPKYVQVDIRICTSADQLFWALYKHAHGDLWNLLGSIIRPFGLTIDEEALWVRIPEIEKLDRKKAKVCLSRDPVEILHFLGMQVEGFWSKPFASVEALYDYATTCRLFWIQDLPSDDEAIAPSKEVNNSGVIGGEEGRKRLKSNDRRRMKGREVYRRWVEEFIPALRAQGKFVHKAGPGTTIEEMRAVVRDEAFSRFFVRPEYEHRLREWRLQRDSEQMKALLKKQVPDTLEPQKRSCLIGALKKIIMEHDTSYGVDTSSFRDADGFYDMEVVGQFIQGNLTGLGEIAWANQQKRAREAMRLKACGCQIPGGLCHA</sequence>
<organism evidence="1 2">
    <name type="scientific">Dichotomopilus funicola</name>
    <dbReference type="NCBI Taxonomy" id="1934379"/>
    <lineage>
        <taxon>Eukaryota</taxon>
        <taxon>Fungi</taxon>
        <taxon>Dikarya</taxon>
        <taxon>Ascomycota</taxon>
        <taxon>Pezizomycotina</taxon>
        <taxon>Sordariomycetes</taxon>
        <taxon>Sordariomycetidae</taxon>
        <taxon>Sordariales</taxon>
        <taxon>Chaetomiaceae</taxon>
        <taxon>Dichotomopilus</taxon>
    </lineage>
</organism>
<evidence type="ECO:0000313" key="2">
    <source>
        <dbReference type="Proteomes" id="UP001302676"/>
    </source>
</evidence>
<name>A0AAN6ZNN7_9PEZI</name>
<dbReference type="Proteomes" id="UP001302676">
    <property type="component" value="Unassembled WGS sequence"/>
</dbReference>
<reference evidence="1" key="1">
    <citation type="journal article" date="2023" name="Mol. Phylogenet. Evol.">
        <title>Genome-scale phylogeny and comparative genomics of the fungal order Sordariales.</title>
        <authorList>
            <person name="Hensen N."/>
            <person name="Bonometti L."/>
            <person name="Westerberg I."/>
            <person name="Brannstrom I.O."/>
            <person name="Guillou S."/>
            <person name="Cros-Aarteil S."/>
            <person name="Calhoun S."/>
            <person name="Haridas S."/>
            <person name="Kuo A."/>
            <person name="Mondo S."/>
            <person name="Pangilinan J."/>
            <person name="Riley R."/>
            <person name="LaButti K."/>
            <person name="Andreopoulos B."/>
            <person name="Lipzen A."/>
            <person name="Chen C."/>
            <person name="Yan M."/>
            <person name="Daum C."/>
            <person name="Ng V."/>
            <person name="Clum A."/>
            <person name="Steindorff A."/>
            <person name="Ohm R.A."/>
            <person name="Martin F."/>
            <person name="Silar P."/>
            <person name="Natvig D.O."/>
            <person name="Lalanne C."/>
            <person name="Gautier V."/>
            <person name="Ament-Velasquez S.L."/>
            <person name="Kruys A."/>
            <person name="Hutchinson M.I."/>
            <person name="Powell A.J."/>
            <person name="Barry K."/>
            <person name="Miller A.N."/>
            <person name="Grigoriev I.V."/>
            <person name="Debuchy R."/>
            <person name="Gladieux P."/>
            <person name="Hiltunen Thoren M."/>
            <person name="Johannesson H."/>
        </authorList>
    </citation>
    <scope>NUCLEOTIDE SEQUENCE</scope>
    <source>
        <strain evidence="1">CBS 141.50</strain>
    </source>
</reference>
<gene>
    <name evidence="1" type="ORF">C8A04DRAFT_11273</name>
</gene>
<evidence type="ECO:0000313" key="1">
    <source>
        <dbReference type="EMBL" id="KAK4144623.1"/>
    </source>
</evidence>
<dbReference type="GeneID" id="87813515"/>
<protein>
    <submittedName>
        <fullName evidence="1">Uncharacterized protein</fullName>
    </submittedName>
</protein>
<keyword evidence="2" id="KW-1185">Reference proteome</keyword>
<proteinExistence type="predicted"/>
<comment type="caution">
    <text evidence="1">The sequence shown here is derived from an EMBL/GenBank/DDBJ whole genome shotgun (WGS) entry which is preliminary data.</text>
</comment>
<dbReference type="EMBL" id="MU853575">
    <property type="protein sequence ID" value="KAK4144623.1"/>
    <property type="molecule type" value="Genomic_DNA"/>
</dbReference>
<dbReference type="AlphaFoldDB" id="A0AAN6ZNN7"/>
<accession>A0AAN6ZNN7</accession>
<reference evidence="1" key="2">
    <citation type="submission" date="2023-05" db="EMBL/GenBank/DDBJ databases">
        <authorList>
            <consortium name="Lawrence Berkeley National Laboratory"/>
            <person name="Steindorff A."/>
            <person name="Hensen N."/>
            <person name="Bonometti L."/>
            <person name="Westerberg I."/>
            <person name="Brannstrom I.O."/>
            <person name="Guillou S."/>
            <person name="Cros-Aarteil S."/>
            <person name="Calhoun S."/>
            <person name="Haridas S."/>
            <person name="Kuo A."/>
            <person name="Mondo S."/>
            <person name="Pangilinan J."/>
            <person name="Riley R."/>
            <person name="Labutti K."/>
            <person name="Andreopoulos B."/>
            <person name="Lipzen A."/>
            <person name="Chen C."/>
            <person name="Yanf M."/>
            <person name="Daum C."/>
            <person name="Ng V."/>
            <person name="Clum A."/>
            <person name="Ohm R."/>
            <person name="Martin F."/>
            <person name="Silar P."/>
            <person name="Natvig D."/>
            <person name="Lalanne C."/>
            <person name="Gautier V."/>
            <person name="Ament-Velasquez S.L."/>
            <person name="Kruys A."/>
            <person name="Hutchinson M.I."/>
            <person name="Powell A.J."/>
            <person name="Barry K."/>
            <person name="Miller A.N."/>
            <person name="Grigoriev I.V."/>
            <person name="Debuchy R."/>
            <person name="Gladieux P."/>
            <person name="Thoren M.H."/>
            <person name="Johannesson H."/>
        </authorList>
    </citation>
    <scope>NUCLEOTIDE SEQUENCE</scope>
    <source>
        <strain evidence="1">CBS 141.50</strain>
    </source>
</reference>